<dbReference type="Proteomes" id="UP000799440">
    <property type="component" value="Unassembled WGS sequence"/>
</dbReference>
<feature type="region of interest" description="Disordered" evidence="1">
    <location>
        <begin position="229"/>
        <end position="251"/>
    </location>
</feature>
<feature type="region of interest" description="Disordered" evidence="1">
    <location>
        <begin position="58"/>
        <end position="84"/>
    </location>
</feature>
<proteinExistence type="predicted"/>
<dbReference type="AlphaFoldDB" id="A0A6A6V8M0"/>
<protein>
    <submittedName>
        <fullName evidence="2">Uncharacterized protein</fullName>
    </submittedName>
</protein>
<feature type="compositionally biased region" description="Pro residues" evidence="1">
    <location>
        <begin position="162"/>
        <end position="173"/>
    </location>
</feature>
<gene>
    <name evidence="2" type="ORF">M011DRAFT_526891</name>
</gene>
<dbReference type="EMBL" id="MU006577">
    <property type="protein sequence ID" value="KAF2746433.1"/>
    <property type="molecule type" value="Genomic_DNA"/>
</dbReference>
<evidence type="ECO:0000256" key="1">
    <source>
        <dbReference type="SAM" id="MobiDB-lite"/>
    </source>
</evidence>
<accession>A0A6A6V8M0</accession>
<feature type="compositionally biased region" description="Low complexity" evidence="1">
    <location>
        <begin position="229"/>
        <end position="244"/>
    </location>
</feature>
<feature type="non-terminal residue" evidence="2">
    <location>
        <position position="251"/>
    </location>
</feature>
<reference evidence="2" key="1">
    <citation type="journal article" date="2020" name="Stud. Mycol.">
        <title>101 Dothideomycetes genomes: a test case for predicting lifestyles and emergence of pathogens.</title>
        <authorList>
            <person name="Haridas S."/>
            <person name="Albert R."/>
            <person name="Binder M."/>
            <person name="Bloem J."/>
            <person name="Labutti K."/>
            <person name="Salamov A."/>
            <person name="Andreopoulos B."/>
            <person name="Baker S."/>
            <person name="Barry K."/>
            <person name="Bills G."/>
            <person name="Bluhm B."/>
            <person name="Cannon C."/>
            <person name="Castanera R."/>
            <person name="Culley D."/>
            <person name="Daum C."/>
            <person name="Ezra D."/>
            <person name="Gonzalez J."/>
            <person name="Henrissat B."/>
            <person name="Kuo A."/>
            <person name="Liang C."/>
            <person name="Lipzen A."/>
            <person name="Lutzoni F."/>
            <person name="Magnuson J."/>
            <person name="Mondo S."/>
            <person name="Nolan M."/>
            <person name="Ohm R."/>
            <person name="Pangilinan J."/>
            <person name="Park H.-J."/>
            <person name="Ramirez L."/>
            <person name="Alfaro M."/>
            <person name="Sun H."/>
            <person name="Tritt A."/>
            <person name="Yoshinaga Y."/>
            <person name="Zwiers L.-H."/>
            <person name="Turgeon B."/>
            <person name="Goodwin S."/>
            <person name="Spatafora J."/>
            <person name="Crous P."/>
            <person name="Grigoriev I."/>
        </authorList>
    </citation>
    <scope>NUCLEOTIDE SEQUENCE</scope>
    <source>
        <strain evidence="2">CBS 119925</strain>
    </source>
</reference>
<evidence type="ECO:0000313" key="3">
    <source>
        <dbReference type="Proteomes" id="UP000799440"/>
    </source>
</evidence>
<feature type="region of interest" description="Disordered" evidence="1">
    <location>
        <begin position="135"/>
        <end position="177"/>
    </location>
</feature>
<keyword evidence="3" id="KW-1185">Reference proteome</keyword>
<organism evidence="2 3">
    <name type="scientific">Sporormia fimetaria CBS 119925</name>
    <dbReference type="NCBI Taxonomy" id="1340428"/>
    <lineage>
        <taxon>Eukaryota</taxon>
        <taxon>Fungi</taxon>
        <taxon>Dikarya</taxon>
        <taxon>Ascomycota</taxon>
        <taxon>Pezizomycotina</taxon>
        <taxon>Dothideomycetes</taxon>
        <taxon>Pleosporomycetidae</taxon>
        <taxon>Pleosporales</taxon>
        <taxon>Sporormiaceae</taxon>
        <taxon>Sporormia</taxon>
    </lineage>
</organism>
<sequence>MCWSCCDALQHGGLAWASCSIAPWGAGRSLVRPLERPDLGTEAGRGWLAARETCRRCRSPRRPSARQGGRKYGSALSRFPQGCRRRARAHPCSRALTRPHAPASAAWPLRAPPGRINGALRGGIETHKLSSAWPAEGGLAVGSPPPSPEHLQGLLRGSPTACPGPSPGVPASPPTVGRPWCPGRSALLVSDSRHVSGADGHRNFIQLYAPLSRTNTTTIIINDVNMVNHSNSFSSSTTRTASSVKAREAPN</sequence>
<name>A0A6A6V8M0_9PLEO</name>
<evidence type="ECO:0000313" key="2">
    <source>
        <dbReference type="EMBL" id="KAF2746433.1"/>
    </source>
</evidence>